<dbReference type="EMBL" id="KZ857443">
    <property type="protein sequence ID" value="RDX44989.1"/>
    <property type="molecule type" value="Genomic_DNA"/>
</dbReference>
<dbReference type="SUPFAM" id="SSF52047">
    <property type="entry name" value="RNI-like"/>
    <property type="match status" value="1"/>
</dbReference>
<protein>
    <recommendedName>
        <fullName evidence="3">F-box domain-containing protein</fullName>
    </recommendedName>
</protein>
<gene>
    <name evidence="1" type="ORF">OH76DRAFT_1033014</name>
</gene>
<sequence>MHTARPETVNFPHKVRGNSLRHLRWPSVLSPRSRRTANDRGFSGMGNDVSVPHVKNDSSVVVQDAHHALFEYDVLSLIFDVFDLEHKEHRRTCARSARVCRAWTEPASRALWSRTRWKLQDLCTVLLKHTIPAGSRGLKHTQVKAGHLRHDYMQRESLLRCAARVRQLCISQRLQPARLDVQLLRRVLSISNGTTFLPALLSLSWVEGPRNEGLLLRLIPPSMQELELIFDWETSPKQVHRLLMGLSHPALSLRSVRIYAWKPEQFSLDPLLDLTSIQELSLEGSIVLGPEELCKVLSSLALVSIEVTVRDFKAWDKAINGGSLKELHCAGTCADITALVISLRAPSLRTADLKLDIVDAHFDRMGQHYLCQTLLKFSPSLRSLQLDYRKVYSNSELASASHLPPIPLVSDVLKPLFGRLYLESFTLCSELRVLLTDDQIMQVAQGWPMLRSLSLMNHPCQPANIATPAALVYLAKHCPNLRFLRIQLSAREFVPPSPESSLELRALQHPLRTLRQVNGYDACRTCWRMAEFLDDLFPYLAVEACEEVSTNVIVEGGCSWGMMWGALRAMKTARYALKEPRDYESPGATE</sequence>
<dbReference type="Gene3D" id="3.80.10.10">
    <property type="entry name" value="Ribonuclease Inhibitor"/>
    <property type="match status" value="1"/>
</dbReference>
<name>A0A371CXJ6_9APHY</name>
<dbReference type="OrthoDB" id="2752977at2759"/>
<dbReference type="InterPro" id="IPR032675">
    <property type="entry name" value="LRR_dom_sf"/>
</dbReference>
<accession>A0A371CXJ6</accession>
<dbReference type="AlphaFoldDB" id="A0A371CXJ6"/>
<evidence type="ECO:0000313" key="1">
    <source>
        <dbReference type="EMBL" id="RDX44989.1"/>
    </source>
</evidence>
<dbReference type="Proteomes" id="UP000256964">
    <property type="component" value="Unassembled WGS sequence"/>
</dbReference>
<proteinExistence type="predicted"/>
<reference evidence="1 2" key="1">
    <citation type="journal article" date="2018" name="Biotechnol. Biofuels">
        <title>Integrative visual omics of the white-rot fungus Polyporus brumalis exposes the biotechnological potential of its oxidative enzymes for delignifying raw plant biomass.</title>
        <authorList>
            <person name="Miyauchi S."/>
            <person name="Rancon A."/>
            <person name="Drula E."/>
            <person name="Hage H."/>
            <person name="Chaduli D."/>
            <person name="Favel A."/>
            <person name="Grisel S."/>
            <person name="Henrissat B."/>
            <person name="Herpoel-Gimbert I."/>
            <person name="Ruiz-Duenas F.J."/>
            <person name="Chevret D."/>
            <person name="Hainaut M."/>
            <person name="Lin J."/>
            <person name="Wang M."/>
            <person name="Pangilinan J."/>
            <person name="Lipzen A."/>
            <person name="Lesage-Meessen L."/>
            <person name="Navarro D."/>
            <person name="Riley R."/>
            <person name="Grigoriev I.V."/>
            <person name="Zhou S."/>
            <person name="Raouche S."/>
            <person name="Rosso M.N."/>
        </authorList>
    </citation>
    <scope>NUCLEOTIDE SEQUENCE [LARGE SCALE GENOMIC DNA]</scope>
    <source>
        <strain evidence="1 2">BRFM 1820</strain>
    </source>
</reference>
<keyword evidence="2" id="KW-1185">Reference proteome</keyword>
<evidence type="ECO:0008006" key="3">
    <source>
        <dbReference type="Google" id="ProtNLM"/>
    </source>
</evidence>
<organism evidence="1 2">
    <name type="scientific">Lentinus brumalis</name>
    <dbReference type="NCBI Taxonomy" id="2498619"/>
    <lineage>
        <taxon>Eukaryota</taxon>
        <taxon>Fungi</taxon>
        <taxon>Dikarya</taxon>
        <taxon>Basidiomycota</taxon>
        <taxon>Agaricomycotina</taxon>
        <taxon>Agaricomycetes</taxon>
        <taxon>Polyporales</taxon>
        <taxon>Polyporaceae</taxon>
        <taxon>Lentinus</taxon>
    </lineage>
</organism>
<evidence type="ECO:0000313" key="2">
    <source>
        <dbReference type="Proteomes" id="UP000256964"/>
    </source>
</evidence>